<keyword evidence="2" id="KW-1185">Reference proteome</keyword>
<evidence type="ECO:0000313" key="1">
    <source>
        <dbReference type="EMBL" id="KAK8937223.1"/>
    </source>
</evidence>
<dbReference type="Proteomes" id="UP001418222">
    <property type="component" value="Unassembled WGS sequence"/>
</dbReference>
<name>A0AAP0BFJ2_9ASPA</name>
<dbReference type="EMBL" id="JBBWWQ010000010">
    <property type="protein sequence ID" value="KAK8937223.1"/>
    <property type="molecule type" value="Genomic_DNA"/>
</dbReference>
<comment type="caution">
    <text evidence="1">The sequence shown here is derived from an EMBL/GenBank/DDBJ whole genome shotgun (WGS) entry which is preliminary data.</text>
</comment>
<evidence type="ECO:0000313" key="2">
    <source>
        <dbReference type="Proteomes" id="UP001418222"/>
    </source>
</evidence>
<protein>
    <submittedName>
        <fullName evidence="1">Uncharacterized protein</fullName>
    </submittedName>
</protein>
<reference evidence="1 2" key="1">
    <citation type="journal article" date="2022" name="Nat. Plants">
        <title>Genomes of leafy and leafless Platanthera orchids illuminate the evolution of mycoheterotrophy.</title>
        <authorList>
            <person name="Li M.H."/>
            <person name="Liu K.W."/>
            <person name="Li Z."/>
            <person name="Lu H.C."/>
            <person name="Ye Q.L."/>
            <person name="Zhang D."/>
            <person name="Wang J.Y."/>
            <person name="Li Y.F."/>
            <person name="Zhong Z.M."/>
            <person name="Liu X."/>
            <person name="Yu X."/>
            <person name="Liu D.K."/>
            <person name="Tu X.D."/>
            <person name="Liu B."/>
            <person name="Hao Y."/>
            <person name="Liao X.Y."/>
            <person name="Jiang Y.T."/>
            <person name="Sun W.H."/>
            <person name="Chen J."/>
            <person name="Chen Y.Q."/>
            <person name="Ai Y."/>
            <person name="Zhai J.W."/>
            <person name="Wu S.S."/>
            <person name="Zhou Z."/>
            <person name="Hsiao Y.Y."/>
            <person name="Wu W.L."/>
            <person name="Chen Y.Y."/>
            <person name="Lin Y.F."/>
            <person name="Hsu J.L."/>
            <person name="Li C.Y."/>
            <person name="Wang Z.W."/>
            <person name="Zhao X."/>
            <person name="Zhong W.Y."/>
            <person name="Ma X.K."/>
            <person name="Ma L."/>
            <person name="Huang J."/>
            <person name="Chen G.Z."/>
            <person name="Huang M.Z."/>
            <person name="Huang L."/>
            <person name="Peng D.H."/>
            <person name="Luo Y.B."/>
            <person name="Zou S.Q."/>
            <person name="Chen S.P."/>
            <person name="Lan S."/>
            <person name="Tsai W.C."/>
            <person name="Van de Peer Y."/>
            <person name="Liu Z.J."/>
        </authorList>
    </citation>
    <scope>NUCLEOTIDE SEQUENCE [LARGE SCALE GENOMIC DNA]</scope>
    <source>
        <strain evidence="1">Lor287</strain>
    </source>
</reference>
<dbReference type="AlphaFoldDB" id="A0AAP0BFJ2"/>
<gene>
    <name evidence="1" type="ORF">KSP39_PZI012380</name>
</gene>
<accession>A0AAP0BFJ2</accession>
<sequence>MLSAGGGSGSRTKVVIVGSLVQIRIVLGKSNFQITSHLYLERRKKKESFSYFGLTNGRGMYMIYYIIPPLISHQEPHYWTVHLQEINASVHLLDQHLPVSN</sequence>
<proteinExistence type="predicted"/>
<organism evidence="1 2">
    <name type="scientific">Platanthera zijinensis</name>
    <dbReference type="NCBI Taxonomy" id="2320716"/>
    <lineage>
        <taxon>Eukaryota</taxon>
        <taxon>Viridiplantae</taxon>
        <taxon>Streptophyta</taxon>
        <taxon>Embryophyta</taxon>
        <taxon>Tracheophyta</taxon>
        <taxon>Spermatophyta</taxon>
        <taxon>Magnoliopsida</taxon>
        <taxon>Liliopsida</taxon>
        <taxon>Asparagales</taxon>
        <taxon>Orchidaceae</taxon>
        <taxon>Orchidoideae</taxon>
        <taxon>Orchideae</taxon>
        <taxon>Orchidinae</taxon>
        <taxon>Platanthera</taxon>
    </lineage>
</organism>